<dbReference type="GeneID" id="20675776"/>
<feature type="region of interest" description="Disordered" evidence="1">
    <location>
        <begin position="121"/>
        <end position="182"/>
    </location>
</feature>
<dbReference type="Proteomes" id="UP000030671">
    <property type="component" value="Unassembled WGS sequence"/>
</dbReference>
<dbReference type="KEGG" id="hir:HETIRDRAFT_447417"/>
<organism evidence="2 3">
    <name type="scientific">Heterobasidion irregulare (strain TC 32-1)</name>
    <dbReference type="NCBI Taxonomy" id="747525"/>
    <lineage>
        <taxon>Eukaryota</taxon>
        <taxon>Fungi</taxon>
        <taxon>Dikarya</taxon>
        <taxon>Basidiomycota</taxon>
        <taxon>Agaricomycotina</taxon>
        <taxon>Agaricomycetes</taxon>
        <taxon>Russulales</taxon>
        <taxon>Bondarzewiaceae</taxon>
        <taxon>Heterobasidion</taxon>
        <taxon>Heterobasidion annosum species complex</taxon>
    </lineage>
</organism>
<dbReference type="HOGENOM" id="CLU_1482160_0_0_1"/>
<reference evidence="2 3" key="1">
    <citation type="journal article" date="2012" name="New Phytol.">
        <title>Insight into trade-off between wood decay and parasitism from the genome of a fungal forest pathogen.</title>
        <authorList>
            <person name="Olson A."/>
            <person name="Aerts A."/>
            <person name="Asiegbu F."/>
            <person name="Belbahri L."/>
            <person name="Bouzid O."/>
            <person name="Broberg A."/>
            <person name="Canback B."/>
            <person name="Coutinho P.M."/>
            <person name="Cullen D."/>
            <person name="Dalman K."/>
            <person name="Deflorio G."/>
            <person name="van Diepen L.T."/>
            <person name="Dunand C."/>
            <person name="Duplessis S."/>
            <person name="Durling M."/>
            <person name="Gonthier P."/>
            <person name="Grimwood J."/>
            <person name="Fossdal C.G."/>
            <person name="Hansson D."/>
            <person name="Henrissat B."/>
            <person name="Hietala A."/>
            <person name="Himmelstrand K."/>
            <person name="Hoffmeister D."/>
            <person name="Hogberg N."/>
            <person name="James T.Y."/>
            <person name="Karlsson M."/>
            <person name="Kohler A."/>
            <person name="Kues U."/>
            <person name="Lee Y.H."/>
            <person name="Lin Y.C."/>
            <person name="Lind M."/>
            <person name="Lindquist E."/>
            <person name="Lombard V."/>
            <person name="Lucas S."/>
            <person name="Lunden K."/>
            <person name="Morin E."/>
            <person name="Murat C."/>
            <person name="Park J."/>
            <person name="Raffaello T."/>
            <person name="Rouze P."/>
            <person name="Salamov A."/>
            <person name="Schmutz J."/>
            <person name="Solheim H."/>
            <person name="Stahlberg J."/>
            <person name="Velez H."/>
            <person name="de Vries R.P."/>
            <person name="Wiebenga A."/>
            <person name="Woodward S."/>
            <person name="Yakovlev I."/>
            <person name="Garbelotto M."/>
            <person name="Martin F."/>
            <person name="Grigoriev I.V."/>
            <person name="Stenlid J."/>
        </authorList>
    </citation>
    <scope>NUCLEOTIDE SEQUENCE [LARGE SCALE GENOMIC DNA]</scope>
    <source>
        <strain evidence="2 3">TC 32-1</strain>
    </source>
</reference>
<accession>W4KLL0</accession>
<gene>
    <name evidence="2" type="ORF">HETIRDRAFT_447417</name>
</gene>
<protein>
    <submittedName>
        <fullName evidence="2">Uncharacterized protein</fullName>
    </submittedName>
</protein>
<dbReference type="AlphaFoldDB" id="W4KLL0"/>
<dbReference type="InParanoid" id="W4KLL0"/>
<proteinExistence type="predicted"/>
<dbReference type="EMBL" id="KI925454">
    <property type="protein sequence ID" value="ETW86738.1"/>
    <property type="molecule type" value="Genomic_DNA"/>
</dbReference>
<feature type="compositionally biased region" description="Basic and acidic residues" evidence="1">
    <location>
        <begin position="173"/>
        <end position="182"/>
    </location>
</feature>
<evidence type="ECO:0000256" key="1">
    <source>
        <dbReference type="SAM" id="MobiDB-lite"/>
    </source>
</evidence>
<keyword evidence="3" id="KW-1185">Reference proteome</keyword>
<sequence>MNALWALESTYLRPSSSLEDSPRQTPQLRTEGPRNLIHSPLRIVPDRSQCGGRSRACLDVKECQAGQAGDLMNALWALESTYLRASSSLEDYLANYDEKLDRTARPYHSVFHETERLRPSSVHASRLAVGTPPEMNELKNRAHTTSARPCESPHREAPLTHPHSLPHSTRASRLQESHSNRA</sequence>
<dbReference type="RefSeq" id="XP_009540732.1">
    <property type="nucleotide sequence ID" value="XM_009542437.1"/>
</dbReference>
<name>W4KLL0_HETIT</name>
<evidence type="ECO:0000313" key="3">
    <source>
        <dbReference type="Proteomes" id="UP000030671"/>
    </source>
</evidence>
<evidence type="ECO:0000313" key="2">
    <source>
        <dbReference type="EMBL" id="ETW86738.1"/>
    </source>
</evidence>